<proteinExistence type="predicted"/>
<evidence type="ECO:0000313" key="2">
    <source>
        <dbReference type="Proteomes" id="UP000805704"/>
    </source>
</evidence>
<dbReference type="Proteomes" id="UP000805704">
    <property type="component" value="Chromosome 3"/>
</dbReference>
<accession>A0ACB7EPW6</accession>
<name>A0ACB7EPW6_NIBAL</name>
<keyword evidence="2" id="KW-1185">Reference proteome</keyword>
<reference evidence="1" key="1">
    <citation type="submission" date="2020-04" db="EMBL/GenBank/DDBJ databases">
        <title>A chromosome-scale assembly and high-density genetic map of the yellow drum (Nibea albiflora) genome.</title>
        <authorList>
            <person name="Xu D."/>
            <person name="Zhang W."/>
            <person name="Chen R."/>
            <person name="Tan P."/>
            <person name="Wang L."/>
            <person name="Song H."/>
            <person name="Tian L."/>
            <person name="Zhu Q."/>
            <person name="Wang B."/>
        </authorList>
    </citation>
    <scope>NUCLEOTIDE SEQUENCE</scope>
    <source>
        <strain evidence="1">ZJHYS-2018</strain>
    </source>
</reference>
<comment type="caution">
    <text evidence="1">The sequence shown here is derived from an EMBL/GenBank/DDBJ whole genome shotgun (WGS) entry which is preliminary data.</text>
</comment>
<sequence length="824" mass="91323">MIVRLAALILLTTLPQTKGIPQKIPSIVVKPGDDLTLTCPVSGDEAGLFYWYKKMFGYMIETVAVATLNKMSLQGQFDNPRFNLIKSEGLYFLSIKNVSHEDEGTYFCQSGAAYAMEFTNGTGLTVKDNKNQQKSVLVEQIPETESVPMGYQMSLQCSVLSKNKAQCPGDPDVYWFRAGSGDSHPSILYTYNRSSDEQEERSCVYSLSKTVRDSSDTGSYYCAVVTCGQILFGEGTKVEIKQHLWPFVIVLGALLSCSVAMNLYLLSIEHKPVCKGNTQRTSNYAVVQRSTVSDPVRPGDSVTLQCSVLSDSEDKTCSEDHSVFWFRAGSNKSHPDIIYADGNRHDECDKSQKRCVYHFSKDVSSSDDGTYYCAVATCGEILFGNGTKLDIQGNTQRTSNYAVVQRSTVSDPVRPGDSVTLQCSVLSDSEDKTCSEDHSVFWFRGGSNKSHPDIIYADGNRHDECDKSQKRCVYHFSKDVSSSDDGTYYCAVAACGEILFGNGTKLEIQDTLVPVITVQLGEPVNFTCVLPDELNTQNLRWYKQSAGENLKSIVSMWKMANPVYGPEFSASRLEVKVINNISSLTILWTIQEDEGMYHCAFLDWNKNTWSATYLSLKGNTQRTSNYAVVQRSTVSDPVRPGDSVTLQCSVLSDSEDKTCSEDHSVFWFRAGSDKSHPDIIYADGNRHDECDKSQKRCVYHFSKNVSSSDDGTYYCAVATCGEILFGNGSKLKIEEPKTSYEFTALVIAIICLVISLIGNIVFICYRTPRPGCEPFTGNFLSGAQTEGGDDVNYAALHLSGRKATRGRKKRETEESVYSQVKCGM</sequence>
<dbReference type="EMBL" id="CM024791">
    <property type="protein sequence ID" value="KAG8003855.1"/>
    <property type="molecule type" value="Genomic_DNA"/>
</dbReference>
<protein>
    <submittedName>
        <fullName evidence="1">Uncharacterized protein</fullName>
    </submittedName>
</protein>
<evidence type="ECO:0000313" key="1">
    <source>
        <dbReference type="EMBL" id="KAG8003855.1"/>
    </source>
</evidence>
<gene>
    <name evidence="1" type="ORF">GBF38_007852</name>
</gene>
<organism evidence="1 2">
    <name type="scientific">Nibea albiflora</name>
    <name type="common">Yellow drum</name>
    <name type="synonym">Corvina albiflora</name>
    <dbReference type="NCBI Taxonomy" id="240163"/>
    <lineage>
        <taxon>Eukaryota</taxon>
        <taxon>Metazoa</taxon>
        <taxon>Chordata</taxon>
        <taxon>Craniata</taxon>
        <taxon>Vertebrata</taxon>
        <taxon>Euteleostomi</taxon>
        <taxon>Actinopterygii</taxon>
        <taxon>Neopterygii</taxon>
        <taxon>Teleostei</taxon>
        <taxon>Neoteleostei</taxon>
        <taxon>Acanthomorphata</taxon>
        <taxon>Eupercaria</taxon>
        <taxon>Sciaenidae</taxon>
        <taxon>Nibea</taxon>
    </lineage>
</organism>